<dbReference type="SUPFAM" id="SSF56176">
    <property type="entry name" value="FAD-binding/transporter-associated domain-like"/>
    <property type="match status" value="1"/>
</dbReference>
<evidence type="ECO:0000313" key="6">
    <source>
        <dbReference type="EMBL" id="QDV24984.1"/>
    </source>
</evidence>
<name>A0A518G8R2_9BACT</name>
<dbReference type="InterPro" id="IPR051914">
    <property type="entry name" value="FAD-linked_OxidoTrans_Type4"/>
</dbReference>
<dbReference type="EMBL" id="CP036298">
    <property type="protein sequence ID" value="QDV24984.1"/>
    <property type="molecule type" value="Genomic_DNA"/>
</dbReference>
<dbReference type="InterPro" id="IPR016167">
    <property type="entry name" value="FAD-bd_PCMH_sub1"/>
</dbReference>
<dbReference type="SUPFAM" id="SSF55103">
    <property type="entry name" value="FAD-linked oxidases, C-terminal domain"/>
    <property type="match status" value="1"/>
</dbReference>
<dbReference type="Proteomes" id="UP000318017">
    <property type="component" value="Chromosome"/>
</dbReference>
<proteinExistence type="predicted"/>
<dbReference type="InterPro" id="IPR036318">
    <property type="entry name" value="FAD-bd_PCMH-like_sf"/>
</dbReference>
<sequence>MDNLLTDLRQQFPADRIQESASAKAAFQSDGLTAFAVQPRAIIVPRTSDEVVQAVQWCNKHSVPFVARGSGTSLSGGSLPHAEGIVIALNRLNRILSVDLPNRLAVVEPGVINSKLTTAVEHAGLYYAPDPSSQHVCTIGGNVAFNSGGAHCLKYGMTSNHVMAMKMVLGDGEVLQVGPRMGEPLGPDLLGLMVGSEGLLGIALEITVKLMPKPESFHTVLAGYRSLQDAGAAVATIISSGLLPAAMEIMDHLSMQAATAGVGATYPAGVAAVLIVELDGSQEAVAEERILLDRLLAETGATEVIVAANAEERASIWKGRKSVFSAVGRLTPDFIVQDGVVPRSKLGYALQRIEELSQAAGIPVANVFHAGDGNLHPLIMFDGRKAGELHRSEELAAQIVQLCIDLGGSITGEHGVGMEKRQFLAGMFDEASIECMRRVRLACDPLEISNRGKMFPDAEAPSLGMYGLHPLEAAGIASRM</sequence>
<evidence type="ECO:0000313" key="7">
    <source>
        <dbReference type="Proteomes" id="UP000318017"/>
    </source>
</evidence>
<evidence type="ECO:0000256" key="3">
    <source>
        <dbReference type="ARBA" id="ARBA00022827"/>
    </source>
</evidence>
<dbReference type="Pfam" id="PF02913">
    <property type="entry name" value="FAD-oxidase_C"/>
    <property type="match status" value="1"/>
</dbReference>
<reference evidence="6 7" key="1">
    <citation type="submission" date="2019-02" db="EMBL/GenBank/DDBJ databases">
        <title>Deep-cultivation of Planctomycetes and their phenomic and genomic characterization uncovers novel biology.</title>
        <authorList>
            <person name="Wiegand S."/>
            <person name="Jogler M."/>
            <person name="Boedeker C."/>
            <person name="Pinto D."/>
            <person name="Vollmers J."/>
            <person name="Rivas-Marin E."/>
            <person name="Kohn T."/>
            <person name="Peeters S.H."/>
            <person name="Heuer A."/>
            <person name="Rast P."/>
            <person name="Oberbeckmann S."/>
            <person name="Bunk B."/>
            <person name="Jeske O."/>
            <person name="Meyerdierks A."/>
            <person name="Storesund J.E."/>
            <person name="Kallscheuer N."/>
            <person name="Luecker S."/>
            <person name="Lage O.M."/>
            <person name="Pohl T."/>
            <person name="Merkel B.J."/>
            <person name="Hornburger P."/>
            <person name="Mueller R.-W."/>
            <person name="Bruemmer F."/>
            <person name="Labrenz M."/>
            <person name="Spormann A.M."/>
            <person name="Op den Camp H."/>
            <person name="Overmann J."/>
            <person name="Amann R."/>
            <person name="Jetten M.S.M."/>
            <person name="Mascher T."/>
            <person name="Medema M.H."/>
            <person name="Devos D.P."/>
            <person name="Kaster A.-K."/>
            <person name="Ovreas L."/>
            <person name="Rohde M."/>
            <person name="Galperin M.Y."/>
            <person name="Jogler C."/>
        </authorList>
    </citation>
    <scope>NUCLEOTIDE SEQUENCE [LARGE SCALE GENOMIC DNA]</scope>
    <source>
        <strain evidence="6 7">Q31a</strain>
    </source>
</reference>
<comment type="cofactor">
    <cofactor evidence="1">
        <name>FAD</name>
        <dbReference type="ChEBI" id="CHEBI:57692"/>
    </cofactor>
</comment>
<dbReference type="Gene3D" id="3.30.70.2190">
    <property type="match status" value="1"/>
</dbReference>
<evidence type="ECO:0000256" key="4">
    <source>
        <dbReference type="ARBA" id="ARBA00023002"/>
    </source>
</evidence>
<dbReference type="Gene3D" id="3.30.465.10">
    <property type="match status" value="1"/>
</dbReference>
<dbReference type="Gene3D" id="3.30.70.2740">
    <property type="match status" value="1"/>
</dbReference>
<dbReference type="InterPro" id="IPR016169">
    <property type="entry name" value="FAD-bd_PCMH_sub2"/>
</dbReference>
<evidence type="ECO:0000259" key="5">
    <source>
        <dbReference type="PROSITE" id="PS51387"/>
    </source>
</evidence>
<keyword evidence="7" id="KW-1185">Reference proteome</keyword>
<dbReference type="KEGG" id="ahel:Q31a_33060"/>
<dbReference type="InterPro" id="IPR016166">
    <property type="entry name" value="FAD-bd_PCMH"/>
</dbReference>
<dbReference type="Gene3D" id="3.30.43.10">
    <property type="entry name" value="Uridine Diphospho-n-acetylenolpyruvylglucosamine Reductase, domain 2"/>
    <property type="match status" value="1"/>
</dbReference>
<dbReference type="GO" id="GO:0016491">
    <property type="term" value="F:oxidoreductase activity"/>
    <property type="evidence" value="ECO:0007669"/>
    <property type="project" value="UniProtKB-KW"/>
</dbReference>
<dbReference type="InterPro" id="IPR006094">
    <property type="entry name" value="Oxid_FAD_bind_N"/>
</dbReference>
<evidence type="ECO:0000256" key="2">
    <source>
        <dbReference type="ARBA" id="ARBA00022630"/>
    </source>
</evidence>
<keyword evidence="4 6" id="KW-0560">Oxidoreductase</keyword>
<dbReference type="GO" id="GO:0071949">
    <property type="term" value="F:FAD binding"/>
    <property type="evidence" value="ECO:0007669"/>
    <property type="project" value="InterPro"/>
</dbReference>
<evidence type="ECO:0000256" key="1">
    <source>
        <dbReference type="ARBA" id="ARBA00001974"/>
    </source>
</evidence>
<gene>
    <name evidence="6" type="ORF">Q31a_33060</name>
</gene>
<dbReference type="Pfam" id="PF01565">
    <property type="entry name" value="FAD_binding_4"/>
    <property type="match status" value="1"/>
</dbReference>
<dbReference type="PANTHER" id="PTHR42934:SF1">
    <property type="entry name" value="GLYCOLATE OXIDASE SUBUNIT GLCD"/>
    <property type="match status" value="1"/>
</dbReference>
<dbReference type="EC" id="1.-.-.-" evidence="6"/>
<protein>
    <submittedName>
        <fullName evidence="6">Putative FAD-linked oxidoreductase</fullName>
        <ecNumber evidence="6">1.-.-.-</ecNumber>
    </submittedName>
</protein>
<dbReference type="Gene3D" id="1.10.45.10">
    <property type="entry name" value="Vanillyl-alcohol Oxidase, Chain A, domain 4"/>
    <property type="match status" value="1"/>
</dbReference>
<organism evidence="6 7">
    <name type="scientific">Aureliella helgolandensis</name>
    <dbReference type="NCBI Taxonomy" id="2527968"/>
    <lineage>
        <taxon>Bacteria</taxon>
        <taxon>Pseudomonadati</taxon>
        <taxon>Planctomycetota</taxon>
        <taxon>Planctomycetia</taxon>
        <taxon>Pirellulales</taxon>
        <taxon>Pirellulaceae</taxon>
        <taxon>Aureliella</taxon>
    </lineage>
</organism>
<accession>A0A518G8R2</accession>
<dbReference type="InterPro" id="IPR004113">
    <property type="entry name" value="FAD-bd_oxidored_4_C"/>
</dbReference>
<dbReference type="InterPro" id="IPR016164">
    <property type="entry name" value="FAD-linked_Oxase-like_C"/>
</dbReference>
<keyword evidence="2" id="KW-0285">Flavoprotein</keyword>
<dbReference type="AlphaFoldDB" id="A0A518G8R2"/>
<dbReference type="PANTHER" id="PTHR42934">
    <property type="entry name" value="GLYCOLATE OXIDASE SUBUNIT GLCD"/>
    <property type="match status" value="1"/>
</dbReference>
<feature type="domain" description="FAD-binding PCMH-type" evidence="5">
    <location>
        <begin position="35"/>
        <end position="213"/>
    </location>
</feature>
<dbReference type="PROSITE" id="PS51387">
    <property type="entry name" value="FAD_PCMH"/>
    <property type="match status" value="1"/>
</dbReference>
<dbReference type="InterPro" id="IPR016171">
    <property type="entry name" value="Vanillyl_alc_oxidase_C-sub2"/>
</dbReference>
<keyword evidence="3" id="KW-0274">FAD</keyword>